<dbReference type="Proteomes" id="UP000095751">
    <property type="component" value="Unassembled WGS sequence"/>
</dbReference>
<gene>
    <name evidence="2" type="ORF">FRACYDRAFT_240900</name>
</gene>
<dbReference type="AlphaFoldDB" id="A0A1E7F859"/>
<sequence>MSSSSSASATTTSLTETATISKMSSQKKEDPLLQQQQQMRAKSIEKELERKRQRQIEKDNPSTTPKSKVDAALENPAFIQHVLNSPENVDKMLNETETSVYELLYKDPIDYTGEHLVNAYRYKPIIKRYDDEYSKLHLNNRIDVEELKKLKAGLNDESWTSRMIESTKAAIESNEESRTMFKEKKKCSIEQAAQMEQEQEHEDKNNNNVFNELITYYNNGGGGSDLK</sequence>
<dbReference type="InParanoid" id="A0A1E7F859"/>
<dbReference type="KEGG" id="fcy:FRACYDRAFT_240900"/>
<evidence type="ECO:0000313" key="3">
    <source>
        <dbReference type="Proteomes" id="UP000095751"/>
    </source>
</evidence>
<feature type="compositionally biased region" description="Basic and acidic residues" evidence="1">
    <location>
        <begin position="42"/>
        <end position="60"/>
    </location>
</feature>
<reference evidence="2 3" key="1">
    <citation type="submission" date="2016-09" db="EMBL/GenBank/DDBJ databases">
        <title>Extensive genetic diversity and differential bi-allelic expression allows diatom success in the polar Southern Ocean.</title>
        <authorList>
            <consortium name="DOE Joint Genome Institute"/>
            <person name="Mock T."/>
            <person name="Otillar R.P."/>
            <person name="Strauss J."/>
            <person name="Dupont C."/>
            <person name="Frickenhaus S."/>
            <person name="Maumus F."/>
            <person name="Mcmullan M."/>
            <person name="Sanges R."/>
            <person name="Schmutz J."/>
            <person name="Toseland A."/>
            <person name="Valas R."/>
            <person name="Veluchamy A."/>
            <person name="Ward B.J."/>
            <person name="Allen A."/>
            <person name="Barry K."/>
            <person name="Falciatore A."/>
            <person name="Ferrante M."/>
            <person name="Fortunato A.E."/>
            <person name="Gloeckner G."/>
            <person name="Gruber A."/>
            <person name="Hipkin R."/>
            <person name="Janech M."/>
            <person name="Kroth P."/>
            <person name="Leese F."/>
            <person name="Lindquist E."/>
            <person name="Lyon B.R."/>
            <person name="Martin J."/>
            <person name="Mayer C."/>
            <person name="Parker M."/>
            <person name="Quesneville H."/>
            <person name="Raymond J."/>
            <person name="Uhlig C."/>
            <person name="Valentin K.U."/>
            <person name="Worden A.Z."/>
            <person name="Armbrust E.V."/>
            <person name="Bowler C."/>
            <person name="Green B."/>
            <person name="Moulton V."/>
            <person name="Van Oosterhout C."/>
            <person name="Grigoriev I."/>
        </authorList>
    </citation>
    <scope>NUCLEOTIDE SEQUENCE [LARGE SCALE GENOMIC DNA]</scope>
    <source>
        <strain evidence="2 3">CCMP1102</strain>
    </source>
</reference>
<evidence type="ECO:0000256" key="1">
    <source>
        <dbReference type="SAM" id="MobiDB-lite"/>
    </source>
</evidence>
<protein>
    <submittedName>
        <fullName evidence="2">Uncharacterized protein</fullName>
    </submittedName>
</protein>
<name>A0A1E7F859_9STRA</name>
<feature type="region of interest" description="Disordered" evidence="1">
    <location>
        <begin position="1"/>
        <end position="69"/>
    </location>
</feature>
<accession>A0A1E7F859</accession>
<keyword evidence="3" id="KW-1185">Reference proteome</keyword>
<feature type="compositionally biased region" description="Low complexity" evidence="1">
    <location>
        <begin position="1"/>
        <end position="21"/>
    </location>
</feature>
<proteinExistence type="predicted"/>
<evidence type="ECO:0000313" key="2">
    <source>
        <dbReference type="EMBL" id="OEU14360.1"/>
    </source>
</evidence>
<organism evidence="2 3">
    <name type="scientific">Fragilariopsis cylindrus CCMP1102</name>
    <dbReference type="NCBI Taxonomy" id="635003"/>
    <lineage>
        <taxon>Eukaryota</taxon>
        <taxon>Sar</taxon>
        <taxon>Stramenopiles</taxon>
        <taxon>Ochrophyta</taxon>
        <taxon>Bacillariophyta</taxon>
        <taxon>Bacillariophyceae</taxon>
        <taxon>Bacillariophycidae</taxon>
        <taxon>Bacillariales</taxon>
        <taxon>Bacillariaceae</taxon>
        <taxon>Fragilariopsis</taxon>
    </lineage>
</organism>
<dbReference type="EMBL" id="KV784360">
    <property type="protein sequence ID" value="OEU14360.1"/>
    <property type="molecule type" value="Genomic_DNA"/>
</dbReference>